<name>A0A8J3I0J0_9CHLR</name>
<evidence type="ECO:0000313" key="9">
    <source>
        <dbReference type="Proteomes" id="UP000612362"/>
    </source>
</evidence>
<dbReference type="PANTHER" id="PTHR46795">
    <property type="entry name" value="ABC TRANSPORTER PERMEASE-RELATED-RELATED"/>
    <property type="match status" value="1"/>
</dbReference>
<dbReference type="InterPro" id="IPR027022">
    <property type="entry name" value="ABC_permease_BceB-typ"/>
</dbReference>
<dbReference type="Pfam" id="PF02687">
    <property type="entry name" value="FtsX"/>
    <property type="match status" value="1"/>
</dbReference>
<feature type="transmembrane region" description="Helical" evidence="6">
    <location>
        <begin position="275"/>
        <end position="300"/>
    </location>
</feature>
<evidence type="ECO:0000313" key="8">
    <source>
        <dbReference type="EMBL" id="GHO47084.1"/>
    </source>
</evidence>
<evidence type="ECO:0000256" key="4">
    <source>
        <dbReference type="ARBA" id="ARBA00022989"/>
    </source>
</evidence>
<reference evidence="8" key="1">
    <citation type="submission" date="2020-10" db="EMBL/GenBank/DDBJ databases">
        <title>Taxonomic study of unclassified bacteria belonging to the class Ktedonobacteria.</title>
        <authorList>
            <person name="Yabe S."/>
            <person name="Wang C.M."/>
            <person name="Zheng Y."/>
            <person name="Sakai Y."/>
            <person name="Cavaletti L."/>
            <person name="Monciardini P."/>
            <person name="Donadio S."/>
        </authorList>
    </citation>
    <scope>NUCLEOTIDE SEQUENCE</scope>
    <source>
        <strain evidence="8">SOSP1-1</strain>
    </source>
</reference>
<feature type="transmembrane region" description="Helical" evidence="6">
    <location>
        <begin position="21"/>
        <end position="39"/>
    </location>
</feature>
<dbReference type="GO" id="GO:0005886">
    <property type="term" value="C:plasma membrane"/>
    <property type="evidence" value="ECO:0007669"/>
    <property type="project" value="UniProtKB-SubCell"/>
</dbReference>
<keyword evidence="2" id="KW-1003">Cell membrane</keyword>
<organism evidence="8 9">
    <name type="scientific">Ktedonospora formicarum</name>
    <dbReference type="NCBI Taxonomy" id="2778364"/>
    <lineage>
        <taxon>Bacteria</taxon>
        <taxon>Bacillati</taxon>
        <taxon>Chloroflexota</taxon>
        <taxon>Ktedonobacteria</taxon>
        <taxon>Ktedonobacterales</taxon>
        <taxon>Ktedonobacteraceae</taxon>
        <taxon>Ktedonospora</taxon>
    </lineage>
</organism>
<feature type="transmembrane region" description="Helical" evidence="6">
    <location>
        <begin position="623"/>
        <end position="645"/>
    </location>
</feature>
<proteinExistence type="predicted"/>
<keyword evidence="4 6" id="KW-1133">Transmembrane helix</keyword>
<feature type="domain" description="ABC3 transporter permease C-terminal" evidence="7">
    <location>
        <begin position="60"/>
        <end position="179"/>
    </location>
</feature>
<sequence length="659" mass="73409">MNWRNLVTKNMLRNLRRYIGYMLAATIAVAIFAMFTNFVDNPAVRAAPITAAASQLLVAFRVLVALFAIFFVFYFHAALMRARNKEFGLLLTLGVTPHQIGRLIFYESLLIGLLALLVGIILGIVCAYFFQLAMLAILALPVTLPFAVPPTTFLTTGMFFGIVFFLEACWISSSVTRRTPRVLLLGARTQQAPPKASWWSVFAGLLCIGVAYDLALQFSSSITSTMFPIIGLTIAGTYLLFSQCSVMLLTRLRQPGIPGMRLLLLARLSHRMSDYARMLTVVTVLNAVVLIGMGTIFGGLQVFEMQAVHLLPFSIQLLSNTAHPTALASTQVQQEIERQHFSLQAVTNTSFITGTIAQGQHRVPVLVMDLSSFVRLQEVERQAHPDFVENQNNVQALTSDSQGYISTPDITYGFSLQRSQLVVGKETVSLQLEKSATRVINPWFGIADNDLTTNVLVVTDVRYAQLMDSTPLAQHWQVTSYVLPNWQQSAPLVQALRQQLPASQQTLLTDTVTNFNSGKQFLSVMLFAAFFISCLFFLAAGSAIYFKLFTQQEEDRRQFQALERIGFTRREAAHLLSSEFLLLFFLPIVLALVHSIVALLDLANLMTSMHSTDLFAQLGLSTIILQAFVPVSLLYLVSFMVYFWIARVGYLRRMQLAAA</sequence>
<keyword evidence="5 6" id="KW-0472">Membrane</keyword>
<evidence type="ECO:0000256" key="2">
    <source>
        <dbReference type="ARBA" id="ARBA00022475"/>
    </source>
</evidence>
<feature type="transmembrane region" description="Helical" evidence="6">
    <location>
        <begin position="152"/>
        <end position="175"/>
    </location>
</feature>
<keyword evidence="9" id="KW-1185">Reference proteome</keyword>
<dbReference type="EMBL" id="BNJF01000002">
    <property type="protein sequence ID" value="GHO47084.1"/>
    <property type="molecule type" value="Genomic_DNA"/>
</dbReference>
<accession>A0A8J3I0J0</accession>
<dbReference type="GO" id="GO:0055085">
    <property type="term" value="P:transmembrane transport"/>
    <property type="evidence" value="ECO:0007669"/>
    <property type="project" value="InterPro"/>
</dbReference>
<keyword evidence="3 6" id="KW-0812">Transmembrane</keyword>
<feature type="transmembrane region" description="Helical" evidence="6">
    <location>
        <begin position="521"/>
        <end position="546"/>
    </location>
</feature>
<dbReference type="InterPro" id="IPR052536">
    <property type="entry name" value="ABC-4_Integral_Memb_Prot"/>
</dbReference>
<dbReference type="Proteomes" id="UP000612362">
    <property type="component" value="Unassembled WGS sequence"/>
</dbReference>
<dbReference type="RefSeq" id="WP_220196399.1">
    <property type="nucleotide sequence ID" value="NZ_BNJF01000002.1"/>
</dbReference>
<feature type="transmembrane region" description="Helical" evidence="6">
    <location>
        <begin position="196"/>
        <end position="215"/>
    </location>
</feature>
<evidence type="ECO:0000256" key="1">
    <source>
        <dbReference type="ARBA" id="ARBA00004651"/>
    </source>
</evidence>
<comment type="subcellular location">
    <subcellularLocation>
        <location evidence="1">Cell membrane</location>
        <topology evidence="1">Multi-pass membrane protein</topology>
    </subcellularLocation>
</comment>
<gene>
    <name evidence="8" type="ORF">KSX_52470</name>
</gene>
<evidence type="ECO:0000259" key="7">
    <source>
        <dbReference type="Pfam" id="PF02687"/>
    </source>
</evidence>
<feature type="transmembrane region" description="Helical" evidence="6">
    <location>
        <begin position="580"/>
        <end position="603"/>
    </location>
</feature>
<feature type="transmembrane region" description="Helical" evidence="6">
    <location>
        <begin position="51"/>
        <end position="75"/>
    </location>
</feature>
<protein>
    <submittedName>
        <fullName evidence="8">ABC transporter permease</fullName>
    </submittedName>
</protein>
<evidence type="ECO:0000256" key="5">
    <source>
        <dbReference type="ARBA" id="ARBA00023136"/>
    </source>
</evidence>
<comment type="caution">
    <text evidence="8">The sequence shown here is derived from an EMBL/GenBank/DDBJ whole genome shotgun (WGS) entry which is preliminary data.</text>
</comment>
<dbReference type="PANTHER" id="PTHR46795:SF1">
    <property type="entry name" value="ABC TRANSPORTER PERMEASE PROTEIN"/>
    <property type="match status" value="1"/>
</dbReference>
<feature type="transmembrane region" description="Helical" evidence="6">
    <location>
        <begin position="109"/>
        <end position="140"/>
    </location>
</feature>
<feature type="transmembrane region" description="Helical" evidence="6">
    <location>
        <begin position="227"/>
        <end position="250"/>
    </location>
</feature>
<dbReference type="AlphaFoldDB" id="A0A8J3I0J0"/>
<dbReference type="InterPro" id="IPR003838">
    <property type="entry name" value="ABC3_permease_C"/>
</dbReference>
<evidence type="ECO:0000256" key="3">
    <source>
        <dbReference type="ARBA" id="ARBA00022692"/>
    </source>
</evidence>
<dbReference type="PIRSF" id="PIRSF018968">
    <property type="entry name" value="ABC_permease_BceB"/>
    <property type="match status" value="1"/>
</dbReference>
<evidence type="ECO:0000256" key="6">
    <source>
        <dbReference type="SAM" id="Phobius"/>
    </source>
</evidence>